<dbReference type="InterPro" id="IPR001138">
    <property type="entry name" value="Zn2Cys6_DnaBD"/>
</dbReference>
<keyword evidence="10" id="KW-1185">Reference proteome</keyword>
<keyword evidence="4" id="KW-0804">Transcription</keyword>
<name>A0A177DFP9_ALTAL</name>
<evidence type="ECO:0000259" key="8">
    <source>
        <dbReference type="PROSITE" id="PS50157"/>
    </source>
</evidence>
<keyword evidence="6" id="KW-0863">Zinc-finger</keyword>
<dbReference type="GO" id="GO:0003677">
    <property type="term" value="F:DNA binding"/>
    <property type="evidence" value="ECO:0007669"/>
    <property type="project" value="InterPro"/>
</dbReference>
<keyword evidence="1" id="KW-0479">Metal-binding</keyword>
<dbReference type="Proteomes" id="UP000077248">
    <property type="component" value="Unassembled WGS sequence"/>
</dbReference>
<dbReference type="Gene3D" id="4.10.240.10">
    <property type="entry name" value="Zn(2)-C6 fungal-type DNA-binding domain"/>
    <property type="match status" value="1"/>
</dbReference>
<dbReference type="KEGG" id="aalt:CC77DRAFT_207226"/>
<dbReference type="InterPro" id="IPR013087">
    <property type="entry name" value="Znf_C2H2_type"/>
</dbReference>
<dbReference type="Pfam" id="PF00172">
    <property type="entry name" value="Zn_clus"/>
    <property type="match status" value="1"/>
</dbReference>
<dbReference type="GO" id="GO:0008270">
    <property type="term" value="F:zinc ion binding"/>
    <property type="evidence" value="ECO:0007669"/>
    <property type="project" value="UniProtKB-KW"/>
</dbReference>
<evidence type="ECO:0000256" key="1">
    <source>
        <dbReference type="ARBA" id="ARBA00022723"/>
    </source>
</evidence>
<keyword evidence="5" id="KW-0539">Nucleus</keyword>
<dbReference type="PROSITE" id="PS50157">
    <property type="entry name" value="ZINC_FINGER_C2H2_2"/>
    <property type="match status" value="2"/>
</dbReference>
<feature type="domain" description="C2H2-type" evidence="8">
    <location>
        <begin position="63"/>
        <end position="91"/>
    </location>
</feature>
<evidence type="ECO:0000256" key="4">
    <source>
        <dbReference type="ARBA" id="ARBA00023163"/>
    </source>
</evidence>
<sequence length="405" mass="46413">MCLCILHIPLHLSTSRHSTQSNEMASNPDIALFQCSWPECTSSYQRREHLNRHLKKHLKPKEFKCPYCTTVVGRSDTLVRHISRYHEGKESFRSRALRACDHCKARKIQCSMGTPCHSCLQRGLSCSYGTSATSDQPQRTLQTHSTPSQIASFNLDQEMTELDKYIAFYFTEFHPTWSFLHKSSFRPKRESQVLVHSVVMAGLWFSNEKGAKETAIEMHQTLMTSIQHQRCAWDVSHSDATNEATTWPIATYQAILLNTILPLTARKQVSSAGLEFPTPDYEILVALVNSSLKRGMFSYPSMLEQYQQSALTPHTAPHIWIGIEELKRFALTLYHVWTIYCETQMSNKDESQDQLSSHNLQFSAPISDDLWNADTIPELITLVEEEKANGNQICDNEMNWICNWS</sequence>
<dbReference type="PROSITE" id="PS50048">
    <property type="entry name" value="ZN2_CY6_FUNGAL_2"/>
    <property type="match status" value="1"/>
</dbReference>
<proteinExistence type="predicted"/>
<evidence type="ECO:0000259" key="7">
    <source>
        <dbReference type="PROSITE" id="PS50048"/>
    </source>
</evidence>
<dbReference type="SUPFAM" id="SSF57667">
    <property type="entry name" value="beta-beta-alpha zinc fingers"/>
    <property type="match status" value="1"/>
</dbReference>
<feature type="domain" description="Zn(2)-C6 fungal-type" evidence="7">
    <location>
        <begin position="99"/>
        <end position="128"/>
    </location>
</feature>
<dbReference type="AlphaFoldDB" id="A0A177DFP9"/>
<dbReference type="InterPro" id="IPR036236">
    <property type="entry name" value="Znf_C2H2_sf"/>
</dbReference>
<dbReference type="RefSeq" id="XP_018384115.1">
    <property type="nucleotide sequence ID" value="XM_018530636.1"/>
</dbReference>
<feature type="domain" description="C2H2-type" evidence="8">
    <location>
        <begin position="33"/>
        <end position="62"/>
    </location>
</feature>
<dbReference type="GO" id="GO:0000981">
    <property type="term" value="F:DNA-binding transcription factor activity, RNA polymerase II-specific"/>
    <property type="evidence" value="ECO:0007669"/>
    <property type="project" value="InterPro"/>
</dbReference>
<dbReference type="VEuPathDB" id="FungiDB:CC77DRAFT_207226"/>
<protein>
    <submittedName>
        <fullName evidence="9">Uncharacterized protein</fullName>
    </submittedName>
</protein>
<organism evidence="9 10">
    <name type="scientific">Alternaria alternata</name>
    <name type="common">Alternaria rot fungus</name>
    <name type="synonym">Torula alternata</name>
    <dbReference type="NCBI Taxonomy" id="5599"/>
    <lineage>
        <taxon>Eukaryota</taxon>
        <taxon>Fungi</taxon>
        <taxon>Dikarya</taxon>
        <taxon>Ascomycota</taxon>
        <taxon>Pezizomycotina</taxon>
        <taxon>Dothideomycetes</taxon>
        <taxon>Pleosporomycetidae</taxon>
        <taxon>Pleosporales</taxon>
        <taxon>Pleosporineae</taxon>
        <taxon>Pleosporaceae</taxon>
        <taxon>Alternaria</taxon>
        <taxon>Alternaria sect. Alternaria</taxon>
        <taxon>Alternaria alternata complex</taxon>
    </lineage>
</organism>
<dbReference type="GeneID" id="29116230"/>
<dbReference type="PANTHER" id="PTHR47660">
    <property type="entry name" value="TRANSCRIPTION FACTOR WITH C2H2 AND ZN(2)-CYS(6) DNA BINDING DOMAIN (EUROFUNG)-RELATED-RELATED"/>
    <property type="match status" value="1"/>
</dbReference>
<dbReference type="SMART" id="SM00066">
    <property type="entry name" value="GAL4"/>
    <property type="match status" value="1"/>
</dbReference>
<gene>
    <name evidence="9" type="ORF">CC77DRAFT_207226</name>
</gene>
<evidence type="ECO:0000256" key="3">
    <source>
        <dbReference type="ARBA" id="ARBA00023015"/>
    </source>
</evidence>
<dbReference type="SUPFAM" id="SSF57701">
    <property type="entry name" value="Zn2/Cys6 DNA-binding domain"/>
    <property type="match status" value="1"/>
</dbReference>
<evidence type="ECO:0000256" key="6">
    <source>
        <dbReference type="PROSITE-ProRule" id="PRU00042"/>
    </source>
</evidence>
<dbReference type="PROSITE" id="PS00463">
    <property type="entry name" value="ZN2_CY6_FUNGAL_1"/>
    <property type="match status" value="1"/>
</dbReference>
<evidence type="ECO:0000313" key="10">
    <source>
        <dbReference type="Proteomes" id="UP000077248"/>
    </source>
</evidence>
<dbReference type="GO" id="GO:0006351">
    <property type="term" value="P:DNA-templated transcription"/>
    <property type="evidence" value="ECO:0007669"/>
    <property type="project" value="InterPro"/>
</dbReference>
<dbReference type="Gene3D" id="3.30.160.60">
    <property type="entry name" value="Classic Zinc Finger"/>
    <property type="match status" value="1"/>
</dbReference>
<keyword evidence="3" id="KW-0805">Transcription regulation</keyword>
<dbReference type="InterPro" id="IPR036864">
    <property type="entry name" value="Zn2-C6_fun-type_DNA-bd_sf"/>
</dbReference>
<reference evidence="9 10" key="1">
    <citation type="submission" date="2016-05" db="EMBL/GenBank/DDBJ databases">
        <title>Comparative analysis of secretome profiles of manganese(II)-oxidizing ascomycete fungi.</title>
        <authorList>
            <consortium name="DOE Joint Genome Institute"/>
            <person name="Zeiner C.A."/>
            <person name="Purvine S.O."/>
            <person name="Zink E.M."/>
            <person name="Wu S."/>
            <person name="Pasa-Tolic L."/>
            <person name="Chaput D.L."/>
            <person name="Haridas S."/>
            <person name="Grigoriev I.V."/>
            <person name="Santelli C.M."/>
            <person name="Hansel C.M."/>
        </authorList>
    </citation>
    <scope>NUCLEOTIDE SEQUENCE [LARGE SCALE GENOMIC DNA]</scope>
    <source>
        <strain evidence="9 10">SRC1lrK2f</strain>
    </source>
</reference>
<evidence type="ECO:0000256" key="5">
    <source>
        <dbReference type="ARBA" id="ARBA00023242"/>
    </source>
</evidence>
<dbReference type="PROSITE" id="PS00028">
    <property type="entry name" value="ZINC_FINGER_C2H2_1"/>
    <property type="match status" value="2"/>
</dbReference>
<evidence type="ECO:0000313" key="9">
    <source>
        <dbReference type="EMBL" id="OAG18694.1"/>
    </source>
</evidence>
<dbReference type="EMBL" id="KV441483">
    <property type="protein sequence ID" value="OAG18694.1"/>
    <property type="molecule type" value="Genomic_DNA"/>
</dbReference>
<keyword evidence="2" id="KW-0862">Zinc</keyword>
<dbReference type="SMART" id="SM00355">
    <property type="entry name" value="ZnF_C2H2"/>
    <property type="match status" value="2"/>
</dbReference>
<accession>A0A177DFP9</accession>
<dbReference type="CDD" id="cd00067">
    <property type="entry name" value="GAL4"/>
    <property type="match status" value="1"/>
</dbReference>
<evidence type="ECO:0000256" key="2">
    <source>
        <dbReference type="ARBA" id="ARBA00022833"/>
    </source>
</evidence>
<dbReference type="OMA" id="QSVVMMG"/>